<geneLocation type="plasmid" evidence="2">
    <name>pepi0076a-1</name>
</geneLocation>
<sequence length="129" mass="15006">MTVLQTIIDEVTENYRLTRSETDLIEISASTKEDIDAAITELNKRDNFEFKLQKYNDSIPTLIRYTLMADKQSYVMRQKLADDLNELASYLKHYETYKTPASIKHTTEHDSDTYIIDIKGAQTITITFK</sequence>
<name>A0AAE6X2S9_9STAP</name>
<dbReference type="RefSeq" id="WP_164954102.1">
    <property type="nucleotide sequence ID" value="NZ_CP047364.1"/>
</dbReference>
<accession>A0AAE6X2S9</accession>
<dbReference type="Proteomes" id="UP000501122">
    <property type="component" value="Plasmid pEpi0076A-1"/>
</dbReference>
<dbReference type="AlphaFoldDB" id="A0AAE6X2S9"/>
<evidence type="ECO:0000313" key="1">
    <source>
        <dbReference type="EMBL" id="QIH79471.1"/>
    </source>
</evidence>
<keyword evidence="1" id="KW-0614">Plasmid</keyword>
<protein>
    <submittedName>
        <fullName evidence="1">Uncharacterized protein</fullName>
    </submittedName>
</protein>
<evidence type="ECO:0000313" key="2">
    <source>
        <dbReference type="Proteomes" id="UP000501122"/>
    </source>
</evidence>
<proteinExistence type="predicted"/>
<organism evidence="1 2">
    <name type="scientific">Macrococcoides canis</name>
    <dbReference type="NCBI Taxonomy" id="1855823"/>
    <lineage>
        <taxon>Bacteria</taxon>
        <taxon>Bacillati</taxon>
        <taxon>Bacillota</taxon>
        <taxon>Bacilli</taxon>
        <taxon>Bacillales</taxon>
        <taxon>Staphylococcaceae</taxon>
        <taxon>Macrococcoides</taxon>
    </lineage>
</organism>
<gene>
    <name evidence="1" type="ORF">GTN30_12660</name>
</gene>
<dbReference type="EMBL" id="CP047364">
    <property type="protein sequence ID" value="QIH79471.1"/>
    <property type="molecule type" value="Genomic_DNA"/>
</dbReference>
<reference evidence="1" key="1">
    <citation type="journal article" date="2020" name="Antimicrob. Agents Chemother.">
        <title>The novel macrolide resistance genes mef(D), msr(F) and msr(H) are present on resistance islands in Macrococcus canis, Macrococcus caseolyticus and Staphylococcus aureus.</title>
        <authorList>
            <person name="Schwendener S."/>
            <person name="Dona V."/>
            <person name="Perreten V."/>
        </authorList>
    </citation>
    <scope>NUCLEOTIDE SEQUENCE</scope>
    <source>
        <strain evidence="1">Epi0076A</strain>
        <plasmid evidence="1">pEpi0076A-1</plasmid>
    </source>
</reference>